<reference evidence="4 5" key="1">
    <citation type="submission" date="2014-07" db="EMBL/GenBank/DDBJ databases">
        <title>Methanogenic archaea and the global carbon cycle.</title>
        <authorList>
            <person name="Henriksen J.R."/>
            <person name="Luke J."/>
            <person name="Reinhart S."/>
            <person name="Benedict M.N."/>
            <person name="Youngblut N.D."/>
            <person name="Metcalf M.E."/>
            <person name="Whitaker R.J."/>
            <person name="Metcalf W.W."/>
        </authorList>
    </citation>
    <scope>NUCLEOTIDE SEQUENCE [LARGE SCALE GENOMIC DNA]</scope>
    <source>
        <strain evidence="4 5">HB-1</strain>
    </source>
</reference>
<dbReference type="PIRSF" id="PIRSF005647">
    <property type="entry name" value="CooC"/>
    <property type="match status" value="1"/>
</dbReference>
<dbReference type="GO" id="GO:0009898">
    <property type="term" value="C:cytoplasmic side of plasma membrane"/>
    <property type="evidence" value="ECO:0007669"/>
    <property type="project" value="TreeGrafter"/>
</dbReference>
<dbReference type="KEGG" id="mhor:MSHOH_2406"/>
<dbReference type="InterPro" id="IPR027417">
    <property type="entry name" value="P-loop_NTPase"/>
</dbReference>
<dbReference type="RefSeq" id="WP_048140172.1">
    <property type="nucleotide sequence ID" value="NZ_CP009516.1"/>
</dbReference>
<dbReference type="Pfam" id="PF01656">
    <property type="entry name" value="CbiA"/>
    <property type="match status" value="1"/>
</dbReference>
<dbReference type="InterPro" id="IPR050625">
    <property type="entry name" value="ParA/MinD_ATPase"/>
</dbReference>
<dbReference type="GO" id="GO:0005524">
    <property type="term" value="F:ATP binding"/>
    <property type="evidence" value="ECO:0007669"/>
    <property type="project" value="UniProtKB-KW"/>
</dbReference>
<keyword evidence="2" id="KW-0067">ATP-binding</keyword>
<dbReference type="PANTHER" id="PTHR43384">
    <property type="entry name" value="SEPTUM SITE-DETERMINING PROTEIN MIND HOMOLOG, CHLOROPLASTIC-RELATED"/>
    <property type="match status" value="1"/>
</dbReference>
<accession>A0A0E3SAU2</accession>
<evidence type="ECO:0000313" key="4">
    <source>
        <dbReference type="EMBL" id="AKB78889.1"/>
    </source>
</evidence>
<dbReference type="GO" id="GO:0051782">
    <property type="term" value="P:negative regulation of cell division"/>
    <property type="evidence" value="ECO:0007669"/>
    <property type="project" value="TreeGrafter"/>
</dbReference>
<dbReference type="SUPFAM" id="SSF52540">
    <property type="entry name" value="P-loop containing nucleoside triphosphate hydrolases"/>
    <property type="match status" value="1"/>
</dbReference>
<name>A0A0E3SAU2_9EURY</name>
<dbReference type="Gene3D" id="3.40.50.300">
    <property type="entry name" value="P-loop containing nucleotide triphosphate hydrolases"/>
    <property type="match status" value="1"/>
</dbReference>
<dbReference type="InterPro" id="IPR014433">
    <property type="entry name" value="CooC"/>
</dbReference>
<evidence type="ECO:0000256" key="1">
    <source>
        <dbReference type="ARBA" id="ARBA00022741"/>
    </source>
</evidence>
<dbReference type="EMBL" id="CP009516">
    <property type="protein sequence ID" value="AKB78889.1"/>
    <property type="molecule type" value="Genomic_DNA"/>
</dbReference>
<dbReference type="STRING" id="1434110.MSHOH_2406"/>
<dbReference type="GeneID" id="24831682"/>
<gene>
    <name evidence="4" type="ORF">MSHOH_2406</name>
</gene>
<dbReference type="OrthoDB" id="31168at2157"/>
<organism evidence="4 5">
    <name type="scientific">Methanosarcina horonobensis HB-1 = JCM 15518</name>
    <dbReference type="NCBI Taxonomy" id="1434110"/>
    <lineage>
        <taxon>Archaea</taxon>
        <taxon>Methanobacteriati</taxon>
        <taxon>Methanobacteriota</taxon>
        <taxon>Stenosarchaea group</taxon>
        <taxon>Methanomicrobia</taxon>
        <taxon>Methanosarcinales</taxon>
        <taxon>Methanosarcinaceae</taxon>
        <taxon>Methanosarcina</taxon>
    </lineage>
</organism>
<evidence type="ECO:0000259" key="3">
    <source>
        <dbReference type="Pfam" id="PF01656"/>
    </source>
</evidence>
<keyword evidence="1" id="KW-0547">Nucleotide-binding</keyword>
<proteinExistence type="predicted"/>
<feature type="domain" description="CobQ/CobB/MinD/ParA nucleotide binding" evidence="3">
    <location>
        <begin position="4"/>
        <end position="231"/>
    </location>
</feature>
<evidence type="ECO:0000313" key="5">
    <source>
        <dbReference type="Proteomes" id="UP000033101"/>
    </source>
</evidence>
<sequence length="259" mass="28056">MKKIVITGKGGVGKTTIIATLSRLLSRDSYRVMIIDTDPSMNLAMSMGVPLSDVLTLAAHKTEIRVNTDMDDDGEDNHHSGKIDFEDVLKDFTVKTSDEVRLIVMGTIPFGGAGCICSSVAMVKLLVEHLAANGSEYDFVIVDSQAGSEILGRGLAANYDYNVVVTEAFPKAIDVAKHVMKLAADLKVKRQLVVVNKTANGIDAEKVANALGIDGHDIFTVRHDKKVLEADNNVVQLLDMEPDSVVIDDIRKIKDAVCF</sequence>
<dbReference type="AlphaFoldDB" id="A0A0E3SAU2"/>
<protein>
    <submittedName>
        <fullName evidence="4">Nickel insertion protein</fullName>
    </submittedName>
</protein>
<evidence type="ECO:0000256" key="2">
    <source>
        <dbReference type="ARBA" id="ARBA00022840"/>
    </source>
</evidence>
<dbReference type="PATRIC" id="fig|1434110.4.peg.3094"/>
<keyword evidence="5" id="KW-1185">Reference proteome</keyword>
<dbReference type="GO" id="GO:0016887">
    <property type="term" value="F:ATP hydrolysis activity"/>
    <property type="evidence" value="ECO:0007669"/>
    <property type="project" value="TreeGrafter"/>
</dbReference>
<dbReference type="HOGENOM" id="CLU_082962_0_0_2"/>
<dbReference type="Proteomes" id="UP000033101">
    <property type="component" value="Chromosome"/>
</dbReference>
<dbReference type="GO" id="GO:0005829">
    <property type="term" value="C:cytosol"/>
    <property type="evidence" value="ECO:0007669"/>
    <property type="project" value="TreeGrafter"/>
</dbReference>
<dbReference type="InterPro" id="IPR002586">
    <property type="entry name" value="CobQ/CobB/MinD/ParA_Nub-bd_dom"/>
</dbReference>
<dbReference type="PANTHER" id="PTHR43384:SF6">
    <property type="entry name" value="SEPTUM SITE-DETERMINING PROTEIN MIND HOMOLOG, CHLOROPLASTIC"/>
    <property type="match status" value="1"/>
</dbReference>